<dbReference type="CDD" id="cd01948">
    <property type="entry name" value="EAL"/>
    <property type="match status" value="1"/>
</dbReference>
<dbReference type="Pfam" id="PF00563">
    <property type="entry name" value="EAL"/>
    <property type="match status" value="1"/>
</dbReference>
<dbReference type="AlphaFoldDB" id="A0AA45BB56"/>
<dbReference type="RefSeq" id="WP_059694199.1">
    <property type="nucleotide sequence ID" value="NZ_CADFEX010000005.1"/>
</dbReference>
<sequence length="277" mass="30377">MGAGIPHHRDAWTAWEHEVDFPFRAAELEQAIEFGEFAIDYQPIVSTWSAAVTGAEAMATWHHPRWGALSQAVSYAIADRLGVSASISEYVVREVCRQLGQWYKQRSGALPISLRLSGARLCADGMSEHLARSVAEFGVAPAQLTLDIPEMPEREESQSLLDTLKRLRRKGFGVVLSDFCAHHTAMSTLLVLPVTGVKFSEPFTARLPQSTTSEAILSSVSRLAHDLRLTLTVSGVDSASQLEFLRKYRHIDLQGDALFKPMNAQALLACADGRGSS</sequence>
<feature type="domain" description="EAL" evidence="1">
    <location>
        <begin position="21"/>
        <end position="275"/>
    </location>
</feature>
<dbReference type="EMBL" id="PVHK01000249">
    <property type="protein sequence ID" value="PRH38216.1"/>
    <property type="molecule type" value="Genomic_DNA"/>
</dbReference>
<evidence type="ECO:0000313" key="3">
    <source>
        <dbReference type="Proteomes" id="UP000237632"/>
    </source>
</evidence>
<reference evidence="2 3" key="1">
    <citation type="submission" date="2018-03" db="EMBL/GenBank/DDBJ databases">
        <authorList>
            <person name="Nguyen K."/>
            <person name="Fouts D."/>
            <person name="Sutton G."/>
        </authorList>
    </citation>
    <scope>NUCLEOTIDE SEQUENCE [LARGE SCALE GENOMIC DNA]</scope>
    <source>
        <strain evidence="2 3">AU3578</strain>
    </source>
</reference>
<dbReference type="SMART" id="SM00052">
    <property type="entry name" value="EAL"/>
    <property type="match status" value="1"/>
</dbReference>
<dbReference type="PROSITE" id="PS50883">
    <property type="entry name" value="EAL"/>
    <property type="match status" value="1"/>
</dbReference>
<proteinExistence type="predicted"/>
<comment type="caution">
    <text evidence="2">The sequence shown here is derived from an EMBL/GenBank/DDBJ whole genome shotgun (WGS) entry which is preliminary data.</text>
</comment>
<protein>
    <submittedName>
        <fullName evidence="2">Diguanylate phosphodiesterase</fullName>
    </submittedName>
</protein>
<name>A0AA45BB56_BURVI</name>
<dbReference type="SUPFAM" id="SSF141868">
    <property type="entry name" value="EAL domain-like"/>
    <property type="match status" value="1"/>
</dbReference>
<dbReference type="Proteomes" id="UP000237632">
    <property type="component" value="Unassembled WGS sequence"/>
</dbReference>
<evidence type="ECO:0000313" key="2">
    <source>
        <dbReference type="EMBL" id="PRH38216.1"/>
    </source>
</evidence>
<accession>A0AA45BB56</accession>
<gene>
    <name evidence="2" type="ORF">C6T65_32940</name>
</gene>
<dbReference type="Gene3D" id="3.20.20.450">
    <property type="entry name" value="EAL domain"/>
    <property type="match status" value="1"/>
</dbReference>
<evidence type="ECO:0000259" key="1">
    <source>
        <dbReference type="PROSITE" id="PS50883"/>
    </source>
</evidence>
<dbReference type="PANTHER" id="PTHR44757">
    <property type="entry name" value="DIGUANYLATE CYCLASE DGCP"/>
    <property type="match status" value="1"/>
</dbReference>
<dbReference type="InterPro" id="IPR001633">
    <property type="entry name" value="EAL_dom"/>
</dbReference>
<dbReference type="InterPro" id="IPR035919">
    <property type="entry name" value="EAL_sf"/>
</dbReference>
<organism evidence="2 3">
    <name type="scientific">Burkholderia vietnamiensis</name>
    <dbReference type="NCBI Taxonomy" id="60552"/>
    <lineage>
        <taxon>Bacteria</taxon>
        <taxon>Pseudomonadati</taxon>
        <taxon>Pseudomonadota</taxon>
        <taxon>Betaproteobacteria</taxon>
        <taxon>Burkholderiales</taxon>
        <taxon>Burkholderiaceae</taxon>
        <taxon>Burkholderia</taxon>
        <taxon>Burkholderia cepacia complex</taxon>
    </lineage>
</organism>
<dbReference type="InterPro" id="IPR052155">
    <property type="entry name" value="Biofilm_reg_signaling"/>
</dbReference>
<dbReference type="PANTHER" id="PTHR44757:SF2">
    <property type="entry name" value="BIOFILM ARCHITECTURE MAINTENANCE PROTEIN MBAA"/>
    <property type="match status" value="1"/>
</dbReference>